<dbReference type="Proteomes" id="UP000029736">
    <property type="component" value="Unassembled WGS sequence"/>
</dbReference>
<keyword evidence="13" id="KW-1185">Reference proteome</keyword>
<dbReference type="AlphaFoldDB" id="A0A098S1D8"/>
<comment type="subcellular location">
    <subcellularLocation>
        <location evidence="2">Cell membrane</location>
        <topology evidence="2">Multi-pass membrane protein</topology>
    </subcellularLocation>
    <subcellularLocation>
        <location evidence="1">Cytoplasm</location>
    </subcellularLocation>
</comment>
<keyword evidence="7" id="KW-0051">Antiviral defense</keyword>
<dbReference type="EMBL" id="JPOS01000083">
    <property type="protein sequence ID" value="KGE85871.1"/>
    <property type="molecule type" value="Genomic_DNA"/>
</dbReference>
<dbReference type="Pfam" id="PF26164">
    <property type="entry name" value="Bact_GSDM"/>
    <property type="match status" value="1"/>
</dbReference>
<dbReference type="RefSeq" id="WP_044226777.1">
    <property type="nucleotide sequence ID" value="NZ_JBKAGJ010000057.1"/>
</dbReference>
<protein>
    <recommendedName>
        <fullName evidence="10">Gasdermin bGSDM</fullName>
    </recommendedName>
    <alternativeName>
        <fullName evidence="11">Bacterial gasdermin</fullName>
    </alternativeName>
</protein>
<evidence type="ECO:0000313" key="13">
    <source>
        <dbReference type="Proteomes" id="UP000029736"/>
    </source>
</evidence>
<accession>A0A098S1D8</accession>
<evidence type="ECO:0000256" key="11">
    <source>
        <dbReference type="ARBA" id="ARBA00093802"/>
    </source>
</evidence>
<dbReference type="InterPro" id="IPR058978">
    <property type="entry name" value="GSDM_bact-type"/>
</dbReference>
<gene>
    <name evidence="12" type="ORF">IX84_24985</name>
</gene>
<evidence type="ECO:0000256" key="9">
    <source>
        <dbReference type="ARBA" id="ARBA00093769"/>
    </source>
</evidence>
<evidence type="ECO:0000256" key="3">
    <source>
        <dbReference type="ARBA" id="ARBA00022452"/>
    </source>
</evidence>
<comment type="similarity">
    <text evidence="9">Belongs to the bacterial gasdermin family.</text>
</comment>
<evidence type="ECO:0000256" key="4">
    <source>
        <dbReference type="ARBA" id="ARBA00022475"/>
    </source>
</evidence>
<evidence type="ECO:0000313" key="12">
    <source>
        <dbReference type="EMBL" id="KGE85871.1"/>
    </source>
</evidence>
<evidence type="ECO:0000256" key="8">
    <source>
        <dbReference type="ARBA" id="ARBA00023136"/>
    </source>
</evidence>
<evidence type="ECO:0000256" key="7">
    <source>
        <dbReference type="ARBA" id="ARBA00023118"/>
    </source>
</evidence>
<keyword evidence="6" id="KW-0812">Transmembrane</keyword>
<keyword evidence="5" id="KW-0963">Cytoplasm</keyword>
<keyword evidence="3" id="KW-1134">Transmembrane beta strand</keyword>
<dbReference type="STRING" id="1524460.IX84_24985"/>
<evidence type="ECO:0000256" key="5">
    <source>
        <dbReference type="ARBA" id="ARBA00022490"/>
    </source>
</evidence>
<keyword evidence="4" id="KW-1003">Cell membrane</keyword>
<evidence type="ECO:0000256" key="6">
    <source>
        <dbReference type="ARBA" id="ARBA00022692"/>
    </source>
</evidence>
<sequence length="271" mass="29738">MGFFRICKNDITDLLRDTFNAFPLRIPETRMQPLVVMGQKGSKMDYRGELQYLLSDGQPIEIDIRESAMANAALDRSKSISLNFGLKILEGFLSGFGMSPAPIGASLKGVKEISFSFTNCKRRFIDPAQLGSVLRGRNIDLGHGSLGVFKGEDPYRMLLVSDAIVSKSFTINIEKTNDSEFDASLPELQPYLADVDAKVKVNTQSGKSITFEGEDYLTFAFSCLLLEMDQQSGALAIGETVRSKGAGGQEEATPYATIDEDVFEPGMVEIE</sequence>
<organism evidence="12 13">
    <name type="scientific">Phaeodactylibacter xiamenensis</name>
    <dbReference type="NCBI Taxonomy" id="1524460"/>
    <lineage>
        <taxon>Bacteria</taxon>
        <taxon>Pseudomonadati</taxon>
        <taxon>Bacteroidota</taxon>
        <taxon>Saprospiria</taxon>
        <taxon>Saprospirales</taxon>
        <taxon>Haliscomenobacteraceae</taxon>
        <taxon>Phaeodactylibacter</taxon>
    </lineage>
</organism>
<reference evidence="12 13" key="1">
    <citation type="journal article" date="2014" name="Int. J. Syst. Evol. Microbiol.">
        <title>Phaeodactylibacter xiamenensis gen. nov., sp. nov., a member of the family Saprospiraceae isolated from the marine alga Phaeodactylum tricornutum.</title>
        <authorList>
            <person name="Chen Z.Jr."/>
            <person name="Lei X."/>
            <person name="Lai Q."/>
            <person name="Li Y."/>
            <person name="Zhang B."/>
            <person name="Zhang J."/>
            <person name="Zhang H."/>
            <person name="Yang L."/>
            <person name="Zheng W."/>
            <person name="Tian Y."/>
            <person name="Yu Z."/>
            <person name="Xu H.Jr."/>
            <person name="Zheng T."/>
        </authorList>
    </citation>
    <scope>NUCLEOTIDE SEQUENCE [LARGE SCALE GENOMIC DNA]</scope>
    <source>
        <strain evidence="12 13">KD52</strain>
    </source>
</reference>
<name>A0A098S1D8_9BACT</name>
<comment type="caution">
    <text evidence="12">The sequence shown here is derived from an EMBL/GenBank/DDBJ whole genome shotgun (WGS) entry which is preliminary data.</text>
</comment>
<proteinExistence type="inferred from homology"/>
<evidence type="ECO:0000256" key="10">
    <source>
        <dbReference type="ARBA" id="ARBA00093798"/>
    </source>
</evidence>
<dbReference type="OrthoDB" id="1164528at2"/>
<evidence type="ECO:0000256" key="1">
    <source>
        <dbReference type="ARBA" id="ARBA00004496"/>
    </source>
</evidence>
<keyword evidence="8" id="KW-0472">Membrane</keyword>
<evidence type="ECO:0000256" key="2">
    <source>
        <dbReference type="ARBA" id="ARBA00004651"/>
    </source>
</evidence>